<dbReference type="Gene3D" id="1.10.260.40">
    <property type="entry name" value="lambda repressor-like DNA-binding domains"/>
    <property type="match status" value="1"/>
</dbReference>
<name>A0A1G9TFX9_9FIRM</name>
<dbReference type="Pfam" id="PF13413">
    <property type="entry name" value="HTH_25"/>
    <property type="match status" value="1"/>
</dbReference>
<dbReference type="RefSeq" id="WP_176762874.1">
    <property type="nucleotide sequence ID" value="NZ_FNHQ01000007.1"/>
</dbReference>
<proteinExistence type="predicted"/>
<gene>
    <name evidence="2" type="ORF">SAMN05660299_00925</name>
</gene>
<keyword evidence="1" id="KW-0472">Membrane</keyword>
<dbReference type="EMBL" id="FNHQ01000007">
    <property type="protein sequence ID" value="SDM46498.1"/>
    <property type="molecule type" value="Genomic_DNA"/>
</dbReference>
<organism evidence="2 3">
    <name type="scientific">Megasphaera paucivorans</name>
    <dbReference type="NCBI Taxonomy" id="349095"/>
    <lineage>
        <taxon>Bacteria</taxon>
        <taxon>Bacillati</taxon>
        <taxon>Bacillota</taxon>
        <taxon>Negativicutes</taxon>
        <taxon>Veillonellales</taxon>
        <taxon>Veillonellaceae</taxon>
        <taxon>Megasphaera</taxon>
    </lineage>
</organism>
<dbReference type="GO" id="GO:0003677">
    <property type="term" value="F:DNA binding"/>
    <property type="evidence" value="ECO:0007669"/>
    <property type="project" value="InterPro"/>
</dbReference>
<evidence type="ECO:0000313" key="2">
    <source>
        <dbReference type="EMBL" id="SDM46498.1"/>
    </source>
</evidence>
<dbReference type="Proteomes" id="UP000199309">
    <property type="component" value="Unassembled WGS sequence"/>
</dbReference>
<evidence type="ECO:0000256" key="1">
    <source>
        <dbReference type="SAM" id="Phobius"/>
    </source>
</evidence>
<accession>A0A1G9TFX9</accession>
<protein>
    <submittedName>
        <fullName evidence="2">Helix-turn-helix domain-containing protein</fullName>
    </submittedName>
</protein>
<evidence type="ECO:0000313" key="3">
    <source>
        <dbReference type="Proteomes" id="UP000199309"/>
    </source>
</evidence>
<keyword evidence="1" id="KW-1133">Transmembrane helix</keyword>
<dbReference type="STRING" id="349095.SAMN05660299_00925"/>
<dbReference type="PANTHER" id="PTHR34475:SF1">
    <property type="entry name" value="CYTOSKELETON PROTEIN RODZ"/>
    <property type="match status" value="1"/>
</dbReference>
<reference evidence="2 3" key="1">
    <citation type="submission" date="2016-10" db="EMBL/GenBank/DDBJ databases">
        <authorList>
            <person name="de Groot N.N."/>
        </authorList>
    </citation>
    <scope>NUCLEOTIDE SEQUENCE [LARGE SCALE GENOMIC DNA]</scope>
    <source>
        <strain evidence="2 3">DSM 16981</strain>
    </source>
</reference>
<keyword evidence="1" id="KW-0812">Transmembrane</keyword>
<dbReference type="AlphaFoldDB" id="A0A1G9TFX9"/>
<dbReference type="InterPro" id="IPR050400">
    <property type="entry name" value="Bact_Cytoskel_RodZ"/>
</dbReference>
<feature type="transmembrane region" description="Helical" evidence="1">
    <location>
        <begin position="108"/>
        <end position="129"/>
    </location>
</feature>
<dbReference type="InterPro" id="IPR010982">
    <property type="entry name" value="Lambda_DNA-bd_dom_sf"/>
</dbReference>
<keyword evidence="3" id="KW-1185">Reference proteome</keyword>
<dbReference type="PANTHER" id="PTHR34475">
    <property type="match status" value="1"/>
</dbReference>
<sequence length="130" mass="14938">MVSVGKILQSEREAQRRTLKEVSDTLNIREVYLSAVENEEFNRIPGEVFVKGFIRNYANFLGLDGDALVKEYKSGVFSAECKPSTRAIDKKQIKKPRVIVREKQKHKLLQKLTIIAGVILFLLLCIWLIF</sequence>